<feature type="compositionally biased region" description="Low complexity" evidence="1">
    <location>
        <begin position="199"/>
        <end position="209"/>
    </location>
</feature>
<dbReference type="Proteomes" id="UP000663852">
    <property type="component" value="Unassembled WGS sequence"/>
</dbReference>
<dbReference type="EMBL" id="CAJNOJ010000007">
    <property type="protein sequence ID" value="CAF0760798.1"/>
    <property type="molecule type" value="Genomic_DNA"/>
</dbReference>
<evidence type="ECO:0000313" key="2">
    <source>
        <dbReference type="EMBL" id="CAF0760798.1"/>
    </source>
</evidence>
<evidence type="ECO:0008006" key="4">
    <source>
        <dbReference type="Google" id="ProtNLM"/>
    </source>
</evidence>
<accession>A0A813Q2K5</accession>
<feature type="compositionally biased region" description="Low complexity" evidence="1">
    <location>
        <begin position="133"/>
        <end position="170"/>
    </location>
</feature>
<name>A0A813Q2K5_ADIRI</name>
<feature type="compositionally biased region" description="Low complexity" evidence="1">
    <location>
        <begin position="216"/>
        <end position="226"/>
    </location>
</feature>
<comment type="caution">
    <text evidence="2">The sequence shown here is derived from an EMBL/GenBank/DDBJ whole genome shotgun (WGS) entry which is preliminary data.</text>
</comment>
<gene>
    <name evidence="2" type="ORF">EDS130_LOCUS2792</name>
</gene>
<sequence length="489" mass="52206">MPKASTDDESVYSFVNSQPSFVLIHIHTEKQKKKQSRLCSLINSIHQPPYNPSGAYPQQQPPFGNTPSYGIAAGLGGGFQQNMSTPYGGNQGGYGANPYGQGSNQPGANPYGQGSNQPGGNPYGPGSNQSGANPYGQGPNQQGGNPYGQGSNPYGQGPNQQGGSPYGQSNFGMPSGQAGSGYPSSGQSSFGNSPYNQNPGYSGSGHPPSQGGGYPGQQAPYPSQGGYPAGPQGGGFGGQGSGPNAGGFMSNDQRMQRLNQVIQQYEINQQFASRLQALGNCEIVIVCDDSGSMNTPLQNSNQTRWDELKSLVMIVTDICAVMDSNGVDVYFLNRDPALNITNPQNMRHVFNSPPQGLTPLVPALRRVLAAKRNQTFEKKLLILVATDGAPTNEQGQVDIGSLEALLRNERTPQTYVTFLACTDDLDAVNYLSNWDKTMPNIDVIDDYRSERAEIQRTRGANFPFSFGDYIVKALLGSIDPWFDALDERA</sequence>
<dbReference type="SUPFAM" id="SSF53300">
    <property type="entry name" value="vWA-like"/>
    <property type="match status" value="1"/>
</dbReference>
<feature type="region of interest" description="Disordered" evidence="1">
    <location>
        <begin position="50"/>
        <end position="69"/>
    </location>
</feature>
<evidence type="ECO:0000256" key="1">
    <source>
        <dbReference type="SAM" id="MobiDB-lite"/>
    </source>
</evidence>
<proteinExistence type="predicted"/>
<dbReference type="OrthoDB" id="2142040at2759"/>
<dbReference type="PANTHER" id="PTHR34706:SF1">
    <property type="entry name" value="VWFA DOMAIN-CONTAINING PROTEIN"/>
    <property type="match status" value="1"/>
</dbReference>
<feature type="compositionally biased region" description="Polar residues" evidence="1">
    <location>
        <begin position="100"/>
        <end position="119"/>
    </location>
</feature>
<feature type="compositionally biased region" description="Polar residues" evidence="1">
    <location>
        <begin position="182"/>
        <end position="198"/>
    </location>
</feature>
<feature type="compositionally biased region" description="Polar residues" evidence="1">
    <location>
        <begin position="56"/>
        <end position="68"/>
    </location>
</feature>
<dbReference type="InterPro" id="IPR036465">
    <property type="entry name" value="vWFA_dom_sf"/>
</dbReference>
<feature type="compositionally biased region" description="Gly residues" evidence="1">
    <location>
        <begin position="227"/>
        <end position="245"/>
    </location>
</feature>
<reference evidence="2" key="1">
    <citation type="submission" date="2021-02" db="EMBL/GenBank/DDBJ databases">
        <authorList>
            <person name="Nowell W R."/>
        </authorList>
    </citation>
    <scope>NUCLEOTIDE SEQUENCE</scope>
</reference>
<feature type="region of interest" description="Disordered" evidence="1">
    <location>
        <begin position="82"/>
        <end position="251"/>
    </location>
</feature>
<evidence type="ECO:0000313" key="3">
    <source>
        <dbReference type="Proteomes" id="UP000663852"/>
    </source>
</evidence>
<dbReference type="AlphaFoldDB" id="A0A813Q2K5"/>
<organism evidence="2 3">
    <name type="scientific">Adineta ricciae</name>
    <name type="common">Rotifer</name>
    <dbReference type="NCBI Taxonomy" id="249248"/>
    <lineage>
        <taxon>Eukaryota</taxon>
        <taxon>Metazoa</taxon>
        <taxon>Spiralia</taxon>
        <taxon>Gnathifera</taxon>
        <taxon>Rotifera</taxon>
        <taxon>Eurotatoria</taxon>
        <taxon>Bdelloidea</taxon>
        <taxon>Adinetida</taxon>
        <taxon>Adinetidae</taxon>
        <taxon>Adineta</taxon>
    </lineage>
</organism>
<protein>
    <recommendedName>
        <fullName evidence="4">VWFA domain-containing protein</fullName>
    </recommendedName>
</protein>
<dbReference type="PANTHER" id="PTHR34706">
    <property type="entry name" value="SLR1338 PROTEIN"/>
    <property type="match status" value="1"/>
</dbReference>
<dbReference type="Gene3D" id="3.40.50.410">
    <property type="entry name" value="von Willebrand factor, type A domain"/>
    <property type="match status" value="1"/>
</dbReference>